<dbReference type="SUPFAM" id="SSF52777">
    <property type="entry name" value="CoA-dependent acyltransferases"/>
    <property type="match status" value="1"/>
</dbReference>
<comment type="caution">
    <text evidence="1">The sequence shown here is derived from an EMBL/GenBank/DDBJ whole genome shotgun (WGS) entry which is preliminary data.</text>
</comment>
<dbReference type="Gene3D" id="3.30.559.30">
    <property type="entry name" value="Nonribosomal peptide synthetase, condensation domain"/>
    <property type="match status" value="1"/>
</dbReference>
<dbReference type="Gene3D" id="3.30.559.10">
    <property type="entry name" value="Chloramphenicol acetyltransferase-like domain"/>
    <property type="match status" value="1"/>
</dbReference>
<sequence>MPWQQVSPGRYERDFDSLEHFYRGIAAAGEPLRKQQYLISGRIRLKSAPPVPQLQQAWKALRHQYPQIAAVANEAGDKFVYTVPSPEALDAWLQETLIVDTSSSADSLYSTLTPSPIFKLYFLPHARELLFRTPHWRIDGIGLLHLQHAFLRLLAEGAPAEITFDGSEAARLALSLDEAASVPQEVTSEISQAADAELGAFLAGQPAITIATLSNQLPAATQRYGISLPVDLSQRIIAASKARGVHGHTRYTTTTRRRAAPRRKYTTLNVVDLRKYLPVPWNGSQAAVSVYHTGVPCTVDLDQHRHFTSIATVLGAGYKRDLRKDEPRNMFGFLSEYVRKVLELLGATPDDLLEVPAHPQLSSLGVINDYVQTRYEGKTATVEVEDWWVAVEVANRLLQSYVWTWNGQLHLGVNYNEAFYERSFVKQFVEEWKEVLVRELDCIYFTRVKNIEHGHDGILSFPGDTNAEVFTPGIPLRSGCGGRISAKSVVEDQRRQEEYGEGKDLEEKTGVDDLLSMVDLM</sequence>
<dbReference type="AlphaFoldDB" id="A0A0F4Z021"/>
<evidence type="ECO:0000313" key="1">
    <source>
        <dbReference type="EMBL" id="KKA23877.1"/>
    </source>
</evidence>
<dbReference type="InterPro" id="IPR023213">
    <property type="entry name" value="CAT-like_dom_sf"/>
</dbReference>
<organism evidence="1 2">
    <name type="scientific">Rasamsonia emersonii (strain ATCC 16479 / CBS 393.64 / IMI 116815)</name>
    <dbReference type="NCBI Taxonomy" id="1408163"/>
    <lineage>
        <taxon>Eukaryota</taxon>
        <taxon>Fungi</taxon>
        <taxon>Dikarya</taxon>
        <taxon>Ascomycota</taxon>
        <taxon>Pezizomycotina</taxon>
        <taxon>Eurotiomycetes</taxon>
        <taxon>Eurotiomycetidae</taxon>
        <taxon>Eurotiales</taxon>
        <taxon>Trichocomaceae</taxon>
        <taxon>Rasamsonia</taxon>
    </lineage>
</organism>
<accession>A0A0F4Z021</accession>
<reference evidence="1 2" key="1">
    <citation type="submission" date="2015-04" db="EMBL/GenBank/DDBJ databases">
        <authorList>
            <person name="Heijne W.H."/>
            <person name="Fedorova N.D."/>
            <person name="Nierman W.C."/>
            <person name="Vollebregt A.W."/>
            <person name="Zhao Z."/>
            <person name="Wu L."/>
            <person name="Kumar M."/>
            <person name="Stam H."/>
            <person name="van den Berg M.A."/>
            <person name="Pel H.J."/>
        </authorList>
    </citation>
    <scope>NUCLEOTIDE SEQUENCE [LARGE SCALE GENOMIC DNA]</scope>
    <source>
        <strain evidence="1 2">CBS 393.64</strain>
    </source>
</reference>
<dbReference type="EMBL" id="LASV01000084">
    <property type="protein sequence ID" value="KKA23877.1"/>
    <property type="molecule type" value="Genomic_DNA"/>
</dbReference>
<dbReference type="STRING" id="1408163.A0A0F4Z021"/>
<dbReference type="RefSeq" id="XP_013330489.1">
    <property type="nucleotide sequence ID" value="XM_013475035.1"/>
</dbReference>
<name>A0A0F4Z021_RASE3</name>
<dbReference type="PANTHER" id="PTHR42034">
    <property type="entry name" value="CHROMOSOME 7, WHOLE GENOME SHOTGUN SEQUENCE-RELATED"/>
    <property type="match status" value="1"/>
</dbReference>
<keyword evidence="2" id="KW-1185">Reference proteome</keyword>
<dbReference type="Proteomes" id="UP000053958">
    <property type="component" value="Unassembled WGS sequence"/>
</dbReference>
<dbReference type="PANTHER" id="PTHR42034:SF1">
    <property type="entry name" value="CONDENSATION DOMAIN-CONTAINING PROTEIN"/>
    <property type="match status" value="1"/>
</dbReference>
<evidence type="ECO:0000313" key="2">
    <source>
        <dbReference type="Proteomes" id="UP000053958"/>
    </source>
</evidence>
<gene>
    <name evidence="1" type="ORF">T310_2108</name>
</gene>
<dbReference type="OrthoDB" id="2548233at2759"/>
<proteinExistence type="predicted"/>
<protein>
    <submittedName>
        <fullName evidence="1">Uncharacterized protein</fullName>
    </submittedName>
</protein>
<dbReference type="GeneID" id="25314459"/>